<dbReference type="Pfam" id="PF00441">
    <property type="entry name" value="Acyl-CoA_dh_1"/>
    <property type="match status" value="1"/>
</dbReference>
<comment type="similarity">
    <text evidence="2">Belongs to the acyl-CoA dehydrogenase family.</text>
</comment>
<dbReference type="Proteomes" id="UP000002608">
    <property type="component" value="Chromosome"/>
</dbReference>
<dbReference type="SUPFAM" id="SSF47203">
    <property type="entry name" value="Acyl-CoA dehydrogenase C-terminal domain-like"/>
    <property type="match status" value="1"/>
</dbReference>
<dbReference type="AlphaFoldDB" id="A8H4H7"/>
<keyword evidence="5" id="KW-0560">Oxidoreductase</keyword>
<dbReference type="InterPro" id="IPR037069">
    <property type="entry name" value="AcylCoA_DH/ox_N_sf"/>
</dbReference>
<dbReference type="RefSeq" id="WP_012155380.1">
    <property type="nucleotide sequence ID" value="NC_009901.1"/>
</dbReference>
<feature type="domain" description="Acyl-CoA dehydrogenase/oxidase C-terminal" evidence="6">
    <location>
        <begin position="243"/>
        <end position="396"/>
    </location>
</feature>
<keyword evidence="4" id="KW-0274">FAD</keyword>
<dbReference type="OrthoDB" id="9769473at2"/>
<name>A8H4H7_SHEPA</name>
<keyword evidence="9" id="KW-1185">Reference proteome</keyword>
<dbReference type="HOGENOM" id="CLU_018204_5_2_6"/>
<dbReference type="Gene3D" id="1.20.140.10">
    <property type="entry name" value="Butyryl-CoA Dehydrogenase, subunit A, domain 3"/>
    <property type="match status" value="1"/>
</dbReference>
<dbReference type="InterPro" id="IPR046373">
    <property type="entry name" value="Acyl-CoA_Oxase/DH_mid-dom_sf"/>
</dbReference>
<comment type="cofactor">
    <cofactor evidence="1">
        <name>FAD</name>
        <dbReference type="ChEBI" id="CHEBI:57692"/>
    </cofactor>
</comment>
<accession>A8H4H7</accession>
<feature type="domain" description="Acyl-CoA dehydrogenase/oxidase N-terminal" evidence="7">
    <location>
        <begin position="6"/>
        <end position="123"/>
    </location>
</feature>
<organism evidence="8 9">
    <name type="scientific">Shewanella pealeana (strain ATCC 700345 / ANG-SQ1)</name>
    <dbReference type="NCBI Taxonomy" id="398579"/>
    <lineage>
        <taxon>Bacteria</taxon>
        <taxon>Pseudomonadati</taxon>
        <taxon>Pseudomonadota</taxon>
        <taxon>Gammaproteobacteria</taxon>
        <taxon>Alteromonadales</taxon>
        <taxon>Shewanellaceae</taxon>
        <taxon>Shewanella</taxon>
    </lineage>
</organism>
<protein>
    <submittedName>
        <fullName evidence="8">Acyl-CoA dehydrogenase domain protein</fullName>
    </submittedName>
</protein>
<dbReference type="Gene3D" id="1.10.540.10">
    <property type="entry name" value="Acyl-CoA dehydrogenase/oxidase, N-terminal domain"/>
    <property type="match status" value="1"/>
</dbReference>
<evidence type="ECO:0000256" key="3">
    <source>
        <dbReference type="ARBA" id="ARBA00022630"/>
    </source>
</evidence>
<dbReference type="CDD" id="cd00567">
    <property type="entry name" value="ACAD"/>
    <property type="match status" value="1"/>
</dbReference>
<dbReference type="EMBL" id="CP000851">
    <property type="protein sequence ID" value="ABV87464.1"/>
    <property type="molecule type" value="Genomic_DNA"/>
</dbReference>
<dbReference type="STRING" id="398579.Spea_2144"/>
<keyword evidence="3" id="KW-0285">Flavoprotein</keyword>
<dbReference type="InterPro" id="IPR009075">
    <property type="entry name" value="AcylCo_DH/oxidase_C"/>
</dbReference>
<evidence type="ECO:0000256" key="5">
    <source>
        <dbReference type="ARBA" id="ARBA00023002"/>
    </source>
</evidence>
<reference evidence="8 9" key="1">
    <citation type="submission" date="2007-10" db="EMBL/GenBank/DDBJ databases">
        <title>Complete sequence of Shewanella pealeana ATCC 700345.</title>
        <authorList>
            <consortium name="US DOE Joint Genome Institute"/>
            <person name="Copeland A."/>
            <person name="Lucas S."/>
            <person name="Lapidus A."/>
            <person name="Barry K."/>
            <person name="Glavina del Rio T."/>
            <person name="Dalin E."/>
            <person name="Tice H."/>
            <person name="Pitluck S."/>
            <person name="Chertkov O."/>
            <person name="Brettin T."/>
            <person name="Bruce D."/>
            <person name="Detter J.C."/>
            <person name="Han C."/>
            <person name="Schmutz J."/>
            <person name="Larimer F."/>
            <person name="Land M."/>
            <person name="Hauser L."/>
            <person name="Kyrpides N."/>
            <person name="Kim E."/>
            <person name="Zhao J.-S.Z."/>
            <person name="Manno D."/>
            <person name="Hawari J."/>
            <person name="Richardson P."/>
        </authorList>
    </citation>
    <scope>NUCLEOTIDE SEQUENCE [LARGE SCALE GENOMIC DNA]</scope>
    <source>
        <strain evidence="9">ATCC 700345 / ANG-SQ1</strain>
    </source>
</reference>
<proteinExistence type="inferred from homology"/>
<dbReference type="GO" id="GO:0050660">
    <property type="term" value="F:flavin adenine dinucleotide binding"/>
    <property type="evidence" value="ECO:0007669"/>
    <property type="project" value="InterPro"/>
</dbReference>
<dbReference type="eggNOG" id="COG1960">
    <property type="taxonomic scope" value="Bacteria"/>
</dbReference>
<gene>
    <name evidence="8" type="ordered locus">Spea_2144</name>
</gene>
<evidence type="ECO:0000313" key="9">
    <source>
        <dbReference type="Proteomes" id="UP000002608"/>
    </source>
</evidence>
<evidence type="ECO:0000259" key="7">
    <source>
        <dbReference type="Pfam" id="PF02771"/>
    </source>
</evidence>
<dbReference type="Pfam" id="PF02771">
    <property type="entry name" value="Acyl-CoA_dh_N"/>
    <property type="match status" value="1"/>
</dbReference>
<dbReference type="PANTHER" id="PTHR43884:SF20">
    <property type="entry name" value="ACYL-COA DEHYDROGENASE FADE28"/>
    <property type="match status" value="1"/>
</dbReference>
<dbReference type="KEGG" id="spl:Spea_2144"/>
<sequence length="401" mass="43304">MKLIYNEDERMLADTAIEFLTSKSPVAAKRALRDENTELSFDPLIWQEMIQLGWSGISFSETLGGHGFSHKGLAGIFEAIGNNLTHSPMLSSVVICGGILQQLAKTNDLSKQHISWLEQIISGDKRVALALEEGVRHDPENITTTAIKVDGGYRLSGHKAMVIDGVGADALLIVARINDVNAPISLFLVANDGRFSHNKMSVIDSGNYSSVTFEQTLIGDESLLTSSLAANEVNPAKSALDVGLALGRLCLAAEMLGACSALFNMTIDYLKTREQFDVKIGTFQALQHRAAKCFIELELARSAVINGFVTADKLNNLQAEQSADSARLLQIIDDISAAASLAKWKVGQLSDMISGEAVQMHGGIGVTDELDVGLYLKRIRVAQMSLGDSDFHLAHYAALTE</sequence>
<evidence type="ECO:0000259" key="6">
    <source>
        <dbReference type="Pfam" id="PF00441"/>
    </source>
</evidence>
<evidence type="ECO:0000313" key="8">
    <source>
        <dbReference type="EMBL" id="ABV87464.1"/>
    </source>
</evidence>
<dbReference type="InterPro" id="IPR036250">
    <property type="entry name" value="AcylCo_DH-like_C"/>
</dbReference>
<evidence type="ECO:0000256" key="2">
    <source>
        <dbReference type="ARBA" id="ARBA00009347"/>
    </source>
</evidence>
<dbReference type="InterPro" id="IPR009100">
    <property type="entry name" value="AcylCoA_DH/oxidase_NM_dom_sf"/>
</dbReference>
<evidence type="ECO:0000256" key="4">
    <source>
        <dbReference type="ARBA" id="ARBA00022827"/>
    </source>
</evidence>
<dbReference type="GO" id="GO:0003995">
    <property type="term" value="F:acyl-CoA dehydrogenase activity"/>
    <property type="evidence" value="ECO:0007669"/>
    <property type="project" value="TreeGrafter"/>
</dbReference>
<dbReference type="SUPFAM" id="SSF56645">
    <property type="entry name" value="Acyl-CoA dehydrogenase NM domain-like"/>
    <property type="match status" value="1"/>
</dbReference>
<dbReference type="InterPro" id="IPR013786">
    <property type="entry name" value="AcylCoA_DH/ox_N"/>
</dbReference>
<evidence type="ECO:0000256" key="1">
    <source>
        <dbReference type="ARBA" id="ARBA00001974"/>
    </source>
</evidence>
<dbReference type="PANTHER" id="PTHR43884">
    <property type="entry name" value="ACYL-COA DEHYDROGENASE"/>
    <property type="match status" value="1"/>
</dbReference>
<dbReference type="Gene3D" id="2.40.110.10">
    <property type="entry name" value="Butyryl-CoA Dehydrogenase, subunit A, domain 2"/>
    <property type="match status" value="1"/>
</dbReference>